<reference evidence="1" key="1">
    <citation type="journal article" date="2019" name="Sci. Rep.">
        <title>Draft genome of Tanacetum cinerariifolium, the natural source of mosquito coil.</title>
        <authorList>
            <person name="Yamashiro T."/>
            <person name="Shiraishi A."/>
            <person name="Satake H."/>
            <person name="Nakayama K."/>
        </authorList>
    </citation>
    <scope>NUCLEOTIDE SEQUENCE</scope>
</reference>
<feature type="non-terminal residue" evidence="1">
    <location>
        <position position="81"/>
    </location>
</feature>
<comment type="caution">
    <text evidence="1">The sequence shown here is derived from an EMBL/GenBank/DDBJ whole genome shotgun (WGS) entry which is preliminary data.</text>
</comment>
<organism evidence="1">
    <name type="scientific">Tanacetum cinerariifolium</name>
    <name type="common">Dalmatian daisy</name>
    <name type="synonym">Chrysanthemum cinerariifolium</name>
    <dbReference type="NCBI Taxonomy" id="118510"/>
    <lineage>
        <taxon>Eukaryota</taxon>
        <taxon>Viridiplantae</taxon>
        <taxon>Streptophyta</taxon>
        <taxon>Embryophyta</taxon>
        <taxon>Tracheophyta</taxon>
        <taxon>Spermatophyta</taxon>
        <taxon>Magnoliopsida</taxon>
        <taxon>eudicotyledons</taxon>
        <taxon>Gunneridae</taxon>
        <taxon>Pentapetalae</taxon>
        <taxon>asterids</taxon>
        <taxon>campanulids</taxon>
        <taxon>Asterales</taxon>
        <taxon>Asteraceae</taxon>
        <taxon>Asteroideae</taxon>
        <taxon>Anthemideae</taxon>
        <taxon>Anthemidinae</taxon>
        <taxon>Tanacetum</taxon>
    </lineage>
</organism>
<dbReference type="EMBL" id="BKCJ011439762">
    <property type="protein sequence ID" value="GFD33836.1"/>
    <property type="molecule type" value="Genomic_DNA"/>
</dbReference>
<proteinExistence type="predicted"/>
<protein>
    <submittedName>
        <fullName evidence="1">Uncharacterized protein</fullName>
    </submittedName>
</protein>
<accession>A0A699VKF4</accession>
<evidence type="ECO:0000313" key="1">
    <source>
        <dbReference type="EMBL" id="GFD33836.1"/>
    </source>
</evidence>
<gene>
    <name evidence="1" type="ORF">Tci_905805</name>
</gene>
<name>A0A699VKF4_TANCI</name>
<sequence length="81" mass="9270">MPTITERKLAFEFPDDWQAVAYDRPADPVTGEPASFYRRVVERGGVQQVCGMDIVCRLPGVPERLQFIEVKDDRKRKMEAG</sequence>
<dbReference type="AlphaFoldDB" id="A0A699VKF4"/>